<geneLocation type="plasmid" evidence="2 3">
    <name>pPP2</name>
</geneLocation>
<name>A0ABN6LDS7_9BACT</name>
<evidence type="ECO:0000256" key="1">
    <source>
        <dbReference type="SAM" id="SignalP"/>
    </source>
</evidence>
<accession>A0ABN6LDS7</accession>
<dbReference type="RefSeq" id="WP_338398637.1">
    <property type="nucleotide sequence ID" value="NZ_AP025294.1"/>
</dbReference>
<protein>
    <submittedName>
        <fullName evidence="2">Uncharacterized protein</fullName>
    </submittedName>
</protein>
<keyword evidence="2" id="KW-0614">Plasmid</keyword>
<proteinExistence type="predicted"/>
<feature type="chain" id="PRO_5045433065" evidence="1">
    <location>
        <begin position="24"/>
        <end position="366"/>
    </location>
</feature>
<dbReference type="Proteomes" id="UP001354989">
    <property type="component" value="Plasmid pPP2"/>
</dbReference>
<keyword evidence="3" id="KW-1185">Reference proteome</keyword>
<evidence type="ECO:0000313" key="2">
    <source>
        <dbReference type="EMBL" id="BDD01323.1"/>
    </source>
</evidence>
<evidence type="ECO:0000313" key="3">
    <source>
        <dbReference type="Proteomes" id="UP001354989"/>
    </source>
</evidence>
<sequence length="366" mass="41454">MKRNSIKYFAMGLAFVSMMSACSSETTEPDPIPEPPIEEPVEKITPSLHLEVTEDYVRSTYPADNDQADLFTESDAVQFQLHFEMEEGKEYADMDDPQLFVTIGEEEKEITLTKEGDHYISAEITDLFKDQMLEVFALRAVAESTDANATEQETTTDAQIEIGKFGTMTLGTFGEYTDNHIYKTVKIGEQIWMAENLKMETATNSGKVYLIWPREVVDSYEEEYGHVYKYDEDLVPIMASLEDADWQVATIEQAHELFYALGGIAEDPNHWATNYPNIANDVLIDDEQYWSNFEGSFEGNNSSGFGLKGSGDYRFTGDKIELFEFKEISKFYLQPGIDFPHILRAAEGFVGIYAEEVGAGIRLIKK</sequence>
<keyword evidence="1" id="KW-0732">Signal</keyword>
<dbReference type="PROSITE" id="PS51257">
    <property type="entry name" value="PROKAR_LIPOPROTEIN"/>
    <property type="match status" value="1"/>
</dbReference>
<reference evidence="2 3" key="1">
    <citation type="submission" date="2021-12" db="EMBL/GenBank/DDBJ databases">
        <title>Genome sequencing of bacteria with rrn-lacking chromosome and rrn-plasmid.</title>
        <authorList>
            <person name="Anda M."/>
            <person name="Iwasaki W."/>
        </authorList>
    </citation>
    <scope>NUCLEOTIDE SEQUENCE [LARGE SCALE GENOMIC DNA]</scope>
    <source>
        <strain evidence="2 3">NBRC 101262</strain>
        <plasmid evidence="2 3">pPP2</plasmid>
    </source>
</reference>
<feature type="signal peptide" evidence="1">
    <location>
        <begin position="1"/>
        <end position="23"/>
    </location>
</feature>
<gene>
    <name evidence="2" type="ORF">PEPS_36030</name>
</gene>
<dbReference type="EMBL" id="AP025294">
    <property type="protein sequence ID" value="BDD01323.1"/>
    <property type="molecule type" value="Genomic_DNA"/>
</dbReference>
<organism evidence="2 3">
    <name type="scientific">Persicobacter psychrovividus</name>
    <dbReference type="NCBI Taxonomy" id="387638"/>
    <lineage>
        <taxon>Bacteria</taxon>
        <taxon>Pseudomonadati</taxon>
        <taxon>Bacteroidota</taxon>
        <taxon>Cytophagia</taxon>
        <taxon>Cytophagales</taxon>
        <taxon>Persicobacteraceae</taxon>
        <taxon>Persicobacter</taxon>
    </lineage>
</organism>